<dbReference type="Proteomes" id="UP000036356">
    <property type="component" value="Unassembled WGS sequence"/>
</dbReference>
<evidence type="ECO:0000259" key="2">
    <source>
        <dbReference type="PROSITE" id="PS50943"/>
    </source>
</evidence>
<evidence type="ECO:0000256" key="1">
    <source>
        <dbReference type="ARBA" id="ARBA00023125"/>
    </source>
</evidence>
<dbReference type="PANTHER" id="PTHR46558">
    <property type="entry name" value="TRACRIPTIONAL REGULATORY PROTEIN-RELATED-RELATED"/>
    <property type="match status" value="1"/>
</dbReference>
<name>A0A0J1INU7_9FIRM</name>
<dbReference type="CDD" id="cd00093">
    <property type="entry name" value="HTH_XRE"/>
    <property type="match status" value="1"/>
</dbReference>
<comment type="caution">
    <text evidence="3">The sequence shown here is derived from an EMBL/GenBank/DDBJ whole genome shotgun (WGS) entry which is preliminary data.</text>
</comment>
<dbReference type="AlphaFoldDB" id="A0A0J1INU7"/>
<dbReference type="InterPro" id="IPR001387">
    <property type="entry name" value="Cro/C1-type_HTH"/>
</dbReference>
<gene>
    <name evidence="3" type="primary">immR_2</name>
    <name evidence="3" type="ORF">DEAC_c17450</name>
</gene>
<dbReference type="STRING" id="476652.DEAC_c17450"/>
<feature type="domain" description="HTH cro/C1-type" evidence="2">
    <location>
        <begin position="14"/>
        <end position="68"/>
    </location>
</feature>
<keyword evidence="4" id="KW-1185">Reference proteome</keyword>
<dbReference type="GO" id="GO:0003677">
    <property type="term" value="F:DNA binding"/>
    <property type="evidence" value="ECO:0007669"/>
    <property type="project" value="UniProtKB-KW"/>
</dbReference>
<evidence type="ECO:0000313" key="3">
    <source>
        <dbReference type="EMBL" id="KLU66346.1"/>
    </source>
</evidence>
<dbReference type="SUPFAM" id="SSF47413">
    <property type="entry name" value="lambda repressor-like DNA-binding domains"/>
    <property type="match status" value="1"/>
</dbReference>
<dbReference type="RefSeq" id="WP_047809617.1">
    <property type="nucleotide sequence ID" value="NZ_LDZY01000005.1"/>
</dbReference>
<organism evidence="3 4">
    <name type="scientific">Desulfosporosinus acididurans</name>
    <dbReference type="NCBI Taxonomy" id="476652"/>
    <lineage>
        <taxon>Bacteria</taxon>
        <taxon>Bacillati</taxon>
        <taxon>Bacillota</taxon>
        <taxon>Clostridia</taxon>
        <taxon>Eubacteriales</taxon>
        <taxon>Desulfitobacteriaceae</taxon>
        <taxon>Desulfosporosinus</taxon>
    </lineage>
</organism>
<reference evidence="3 4" key="1">
    <citation type="submission" date="2015-06" db="EMBL/GenBank/DDBJ databases">
        <title>Draft genome of the moderately acidophilic sulfate reducer Candidatus Desulfosporosinus acididurans strain M1.</title>
        <authorList>
            <person name="Poehlein A."/>
            <person name="Petzsch P."/>
            <person name="Johnson B.D."/>
            <person name="Schloemann M."/>
            <person name="Daniel R."/>
            <person name="Muehling M."/>
        </authorList>
    </citation>
    <scope>NUCLEOTIDE SEQUENCE [LARGE SCALE GENOMIC DNA]</scope>
    <source>
        <strain evidence="3 4">M1</strain>
    </source>
</reference>
<proteinExistence type="predicted"/>
<accession>A0A0J1INU7</accession>
<dbReference type="EMBL" id="LDZY01000005">
    <property type="protein sequence ID" value="KLU66346.1"/>
    <property type="molecule type" value="Genomic_DNA"/>
</dbReference>
<dbReference type="PATRIC" id="fig|476652.3.peg.1802"/>
<sequence length="119" mass="13807">MNQEQQKLITGKRIRLQREAKQFSQDVLAEKLNMKRSNIANYESGRVMPPGNIIKELSDIFGVSSDYLLGRSDSINQIQDKIPSGIYMRMAKEAEEMGIPEEDMELIFEMYKRFKKAND</sequence>
<evidence type="ECO:0000313" key="4">
    <source>
        <dbReference type="Proteomes" id="UP000036356"/>
    </source>
</evidence>
<dbReference type="Pfam" id="PF01381">
    <property type="entry name" value="HTH_3"/>
    <property type="match status" value="1"/>
</dbReference>
<keyword evidence="1" id="KW-0238">DNA-binding</keyword>
<dbReference type="InterPro" id="IPR010982">
    <property type="entry name" value="Lambda_DNA-bd_dom_sf"/>
</dbReference>
<dbReference type="PANTHER" id="PTHR46558:SF4">
    <property type="entry name" value="DNA-BIDING PHAGE PROTEIN"/>
    <property type="match status" value="1"/>
</dbReference>
<dbReference type="Gene3D" id="1.10.260.40">
    <property type="entry name" value="lambda repressor-like DNA-binding domains"/>
    <property type="match status" value="1"/>
</dbReference>
<dbReference type="PROSITE" id="PS50943">
    <property type="entry name" value="HTH_CROC1"/>
    <property type="match status" value="1"/>
</dbReference>
<protein>
    <submittedName>
        <fullName evidence="3">HTH-type transcriptional regulator ImmR</fullName>
    </submittedName>
</protein>
<dbReference type="SMART" id="SM00530">
    <property type="entry name" value="HTH_XRE"/>
    <property type="match status" value="1"/>
</dbReference>